<comment type="caution">
    <text evidence="1">The sequence shown here is derived from an EMBL/GenBank/DDBJ whole genome shotgun (WGS) entry which is preliminary data.</text>
</comment>
<accession>A0ABP1RSL8</accession>
<reference evidence="1 2" key="1">
    <citation type="submission" date="2024-08" db="EMBL/GenBank/DDBJ databases">
        <authorList>
            <person name="Cucini C."/>
            <person name="Frati F."/>
        </authorList>
    </citation>
    <scope>NUCLEOTIDE SEQUENCE [LARGE SCALE GENOMIC DNA]</scope>
</reference>
<name>A0ABP1RSL8_9HEXA</name>
<dbReference type="Proteomes" id="UP001642540">
    <property type="component" value="Unassembled WGS sequence"/>
</dbReference>
<dbReference type="EMBL" id="CAXLJM020000105">
    <property type="protein sequence ID" value="CAL8134710.1"/>
    <property type="molecule type" value="Genomic_DNA"/>
</dbReference>
<keyword evidence="2" id="KW-1185">Reference proteome</keyword>
<evidence type="ECO:0000313" key="2">
    <source>
        <dbReference type="Proteomes" id="UP001642540"/>
    </source>
</evidence>
<sequence>MAKVKDTREKYYNMDPNNPALSLKMKNLVLKSKRSKAYRDSQNSLIVKLKKENAILNSQLAQKTESEQKLVCELKEKNKIIEEQNQLIIEKDDIFIKTLGLNDKKELTAATSLIQLKMQGASRGPVAAVPSSRPSVGKGRVWYLHKGCPVAKKTSSTVYNQNAG</sequence>
<organism evidence="1 2">
    <name type="scientific">Orchesella dallaii</name>
    <dbReference type="NCBI Taxonomy" id="48710"/>
    <lineage>
        <taxon>Eukaryota</taxon>
        <taxon>Metazoa</taxon>
        <taxon>Ecdysozoa</taxon>
        <taxon>Arthropoda</taxon>
        <taxon>Hexapoda</taxon>
        <taxon>Collembola</taxon>
        <taxon>Entomobryomorpha</taxon>
        <taxon>Entomobryoidea</taxon>
        <taxon>Orchesellidae</taxon>
        <taxon>Orchesellinae</taxon>
        <taxon>Orchesella</taxon>
    </lineage>
</organism>
<gene>
    <name evidence="1" type="ORF">ODALV1_LOCUS25646</name>
</gene>
<evidence type="ECO:0000313" key="1">
    <source>
        <dbReference type="EMBL" id="CAL8134710.1"/>
    </source>
</evidence>
<proteinExistence type="predicted"/>
<protein>
    <submittedName>
        <fullName evidence="1">Uncharacterized protein</fullName>
    </submittedName>
</protein>